<dbReference type="EMBL" id="LKAM01000008">
    <property type="protein sequence ID" value="KUM46964.1"/>
    <property type="molecule type" value="Genomic_DNA"/>
</dbReference>
<reference evidence="1" key="1">
    <citation type="journal article" date="2015" name="Genome Biol. Evol.">
        <title>Organellar Genomes of White Spruce (Picea glauca): Assembly and Annotation.</title>
        <authorList>
            <person name="Jackman S.D."/>
            <person name="Warren R.L."/>
            <person name="Gibb E.A."/>
            <person name="Vandervalk B.P."/>
            <person name="Mohamadi H."/>
            <person name="Chu J."/>
            <person name="Raymond A."/>
            <person name="Pleasance S."/>
            <person name="Coope R."/>
            <person name="Wildung M.R."/>
            <person name="Ritland C.E."/>
            <person name="Bousquet J."/>
            <person name="Jones S.J."/>
            <person name="Bohlmann J."/>
            <person name="Birol I."/>
        </authorList>
    </citation>
    <scope>NUCLEOTIDE SEQUENCE [LARGE SCALE GENOMIC DNA]</scope>
    <source>
        <tissue evidence="1">Flushing bud</tissue>
    </source>
</reference>
<comment type="caution">
    <text evidence="1">The sequence shown here is derived from an EMBL/GenBank/DDBJ whole genome shotgun (WGS) entry which is preliminary data.</text>
</comment>
<protein>
    <submittedName>
        <fullName evidence="1">Uncharacterized protein</fullName>
    </submittedName>
</protein>
<proteinExistence type="predicted"/>
<keyword evidence="1" id="KW-0496">Mitochondrion</keyword>
<gene>
    <name evidence="1" type="ORF">ABT39_MTgene5968</name>
</gene>
<evidence type="ECO:0000313" key="1">
    <source>
        <dbReference type="EMBL" id="KUM46964.1"/>
    </source>
</evidence>
<name>A0A101LX46_PICGL</name>
<dbReference type="AlphaFoldDB" id="A0A101LX46"/>
<sequence length="66" mass="7708">MELPHQRMVIKMERTLQASLLRMGTLLLKRLILLSLDHLLLALLLRFHTEPAEEFHGPDLYSISFP</sequence>
<accession>A0A101LX46</accession>
<organism evidence="1">
    <name type="scientific">Picea glauca</name>
    <name type="common">White spruce</name>
    <name type="synonym">Pinus glauca</name>
    <dbReference type="NCBI Taxonomy" id="3330"/>
    <lineage>
        <taxon>Eukaryota</taxon>
        <taxon>Viridiplantae</taxon>
        <taxon>Streptophyta</taxon>
        <taxon>Embryophyta</taxon>
        <taxon>Tracheophyta</taxon>
        <taxon>Spermatophyta</taxon>
        <taxon>Pinopsida</taxon>
        <taxon>Pinidae</taxon>
        <taxon>Conifers I</taxon>
        <taxon>Pinales</taxon>
        <taxon>Pinaceae</taxon>
        <taxon>Picea</taxon>
    </lineage>
</organism>
<geneLocation type="mitochondrion" evidence="1"/>